<dbReference type="AlphaFoldDB" id="A0A9P7UQX0"/>
<evidence type="ECO:0000256" key="5">
    <source>
        <dbReference type="ARBA" id="ARBA00022801"/>
    </source>
</evidence>
<evidence type="ECO:0000256" key="3">
    <source>
        <dbReference type="ARBA" id="ARBA00022723"/>
    </source>
</evidence>
<protein>
    <recommendedName>
        <fullName evidence="12">PIN domain-like protein</fullName>
    </recommendedName>
</protein>
<sequence>MGVLGLTPFLQKTIPKAINLLPKRLKNLAGKTIVFDGTLITQRLHFAQLPHPYRHVLGWYRIIKELDHHNVHAICVFDGKDRIRAKAREALRRKQARRLANARQIIERERLKRLVQVRSVLSKVDWNDSAQRTRLAETLKIITLEKPSMRPFEDPIDDDSLWLDHSDPVVQSSFTDVSLPSDEDVLTSFWVTDHTYIDIDEQELNSILQDITNTSEVPPSSRVTTPQPTPPPDTYSSILVSLYTEYRNSISKLTSVSRASPIDDTESDKSEEYEMSKTQHQLTREEGDFWDAVAFSPPLTLLPTPTATPTPDILLTTLTKKSDLLSESYKRRAHPPTPKHYTQVKELIRAMGVPCIDSKGPFEAEALASSIVLNGFADYVASEDTDVLIYGAPLLRNISNRREPLLSFAPGTEIQHLLGLSSRDMLIDFALLLGTDFTRRIKNVGPSRALKLIRTYQSIEKVLESEEMEKFKEKHPIAVLENKDAHLEYLEEVDAGRKVFKTIPPVPNSLAMGAPAHRDEEKIVNLMGKYGLSSELEGYGPSHSLLKGDYFGDNPNNDDAVVGF</sequence>
<evidence type="ECO:0000256" key="2">
    <source>
        <dbReference type="ARBA" id="ARBA00022722"/>
    </source>
</evidence>
<dbReference type="SUPFAM" id="SSF88723">
    <property type="entry name" value="PIN domain-like"/>
    <property type="match status" value="1"/>
</dbReference>
<dbReference type="CDD" id="cd09897">
    <property type="entry name" value="H3TH_FEN1-XPG-like"/>
    <property type="match status" value="1"/>
</dbReference>
<feature type="domain" description="XPG-I" evidence="8">
    <location>
        <begin position="349"/>
        <end position="420"/>
    </location>
</feature>
<dbReference type="InterPro" id="IPR036279">
    <property type="entry name" value="5-3_exonuclease_C_sf"/>
</dbReference>
<dbReference type="PRINTS" id="PR00853">
    <property type="entry name" value="XPGRADSUPER"/>
</dbReference>
<evidence type="ECO:0008006" key="12">
    <source>
        <dbReference type="Google" id="ProtNLM"/>
    </source>
</evidence>
<dbReference type="Pfam" id="PF00867">
    <property type="entry name" value="XPG_I"/>
    <property type="match status" value="1"/>
</dbReference>
<dbReference type="GO" id="GO:0017108">
    <property type="term" value="F:5'-flap endonuclease activity"/>
    <property type="evidence" value="ECO:0007669"/>
    <property type="project" value="TreeGrafter"/>
</dbReference>
<evidence type="ECO:0000256" key="1">
    <source>
        <dbReference type="ARBA" id="ARBA00001946"/>
    </source>
</evidence>
<dbReference type="SMART" id="SM00485">
    <property type="entry name" value="XPGN"/>
    <property type="match status" value="1"/>
</dbReference>
<feature type="domain" description="XPG N-terminal" evidence="9">
    <location>
        <begin position="1"/>
        <end position="100"/>
    </location>
</feature>
<dbReference type="RefSeq" id="XP_043007627.1">
    <property type="nucleotide sequence ID" value="XM_043155163.1"/>
</dbReference>
<evidence type="ECO:0000259" key="8">
    <source>
        <dbReference type="SMART" id="SM00484"/>
    </source>
</evidence>
<dbReference type="GO" id="GO:0006281">
    <property type="term" value="P:DNA repair"/>
    <property type="evidence" value="ECO:0007669"/>
    <property type="project" value="UniProtKB-ARBA"/>
</dbReference>
<keyword evidence="4" id="KW-0255">Endonuclease</keyword>
<dbReference type="Gene3D" id="3.40.50.1010">
    <property type="entry name" value="5'-nuclease"/>
    <property type="match status" value="2"/>
</dbReference>
<dbReference type="InterPro" id="IPR029060">
    <property type="entry name" value="PIN-like_dom_sf"/>
</dbReference>
<gene>
    <name evidence="10" type="ORF">E1B28_010210</name>
</gene>
<dbReference type="GO" id="GO:0003677">
    <property type="term" value="F:DNA binding"/>
    <property type="evidence" value="ECO:0007669"/>
    <property type="project" value="InterPro"/>
</dbReference>
<comment type="cofactor">
    <cofactor evidence="1">
        <name>Mg(2+)</name>
        <dbReference type="ChEBI" id="CHEBI:18420"/>
    </cofactor>
</comment>
<dbReference type="SMART" id="SM00279">
    <property type="entry name" value="HhH2"/>
    <property type="match status" value="1"/>
</dbReference>
<name>A0A9P7UQX0_9AGAR</name>
<accession>A0A9P7UQX0</accession>
<dbReference type="Gene3D" id="1.10.150.20">
    <property type="entry name" value="5' to 3' exonuclease, C-terminal subdomain"/>
    <property type="match status" value="1"/>
</dbReference>
<organism evidence="10 11">
    <name type="scientific">Marasmius oreades</name>
    <name type="common">fairy-ring Marasmius</name>
    <dbReference type="NCBI Taxonomy" id="181124"/>
    <lineage>
        <taxon>Eukaryota</taxon>
        <taxon>Fungi</taxon>
        <taxon>Dikarya</taxon>
        <taxon>Basidiomycota</taxon>
        <taxon>Agaricomycotina</taxon>
        <taxon>Agaricomycetes</taxon>
        <taxon>Agaricomycetidae</taxon>
        <taxon>Agaricales</taxon>
        <taxon>Marasmiineae</taxon>
        <taxon>Marasmiaceae</taxon>
        <taxon>Marasmius</taxon>
    </lineage>
</organism>
<dbReference type="OrthoDB" id="31113at2759"/>
<evidence type="ECO:0000259" key="9">
    <source>
        <dbReference type="SMART" id="SM00485"/>
    </source>
</evidence>
<proteinExistence type="predicted"/>
<dbReference type="EMBL" id="CM032186">
    <property type="protein sequence ID" value="KAG7091157.1"/>
    <property type="molecule type" value="Genomic_DNA"/>
</dbReference>
<evidence type="ECO:0000313" key="10">
    <source>
        <dbReference type="EMBL" id="KAG7091157.1"/>
    </source>
</evidence>
<keyword evidence="11" id="KW-1185">Reference proteome</keyword>
<keyword evidence="5" id="KW-0378">Hydrolase</keyword>
<evidence type="ECO:0000313" key="11">
    <source>
        <dbReference type="Proteomes" id="UP001049176"/>
    </source>
</evidence>
<comment type="caution">
    <text evidence="10">The sequence shown here is derived from an EMBL/GenBank/DDBJ whole genome shotgun (WGS) entry which is preliminary data.</text>
</comment>
<dbReference type="SUPFAM" id="SSF47807">
    <property type="entry name" value="5' to 3' exonuclease, C-terminal subdomain"/>
    <property type="match status" value="1"/>
</dbReference>
<feature type="region of interest" description="Disordered" evidence="7">
    <location>
        <begin position="212"/>
        <end position="236"/>
    </location>
</feature>
<dbReference type="Proteomes" id="UP001049176">
    <property type="component" value="Chromosome 6"/>
</dbReference>
<dbReference type="GeneID" id="66079286"/>
<keyword evidence="2" id="KW-0540">Nuclease</keyword>
<dbReference type="PANTHER" id="PTHR11081">
    <property type="entry name" value="FLAP ENDONUCLEASE FAMILY MEMBER"/>
    <property type="match status" value="1"/>
</dbReference>
<evidence type="ECO:0000256" key="7">
    <source>
        <dbReference type="SAM" id="MobiDB-lite"/>
    </source>
</evidence>
<dbReference type="SMART" id="SM00484">
    <property type="entry name" value="XPGI"/>
    <property type="match status" value="1"/>
</dbReference>
<dbReference type="InterPro" id="IPR006085">
    <property type="entry name" value="XPG_DNA_repair_N"/>
</dbReference>
<keyword evidence="6" id="KW-0460">Magnesium</keyword>
<dbReference type="PANTHER" id="PTHR11081:SF9">
    <property type="entry name" value="FLAP ENDONUCLEASE 1"/>
    <property type="match status" value="1"/>
</dbReference>
<dbReference type="InterPro" id="IPR008918">
    <property type="entry name" value="HhH2"/>
</dbReference>
<dbReference type="InterPro" id="IPR006086">
    <property type="entry name" value="XPG-I_dom"/>
</dbReference>
<dbReference type="KEGG" id="more:E1B28_010210"/>
<feature type="region of interest" description="Disordered" evidence="7">
    <location>
        <begin position="254"/>
        <end position="274"/>
    </location>
</feature>
<dbReference type="InterPro" id="IPR006084">
    <property type="entry name" value="XPG/Rad2"/>
</dbReference>
<keyword evidence="3" id="KW-0479">Metal-binding</keyword>
<evidence type="ECO:0000256" key="4">
    <source>
        <dbReference type="ARBA" id="ARBA00022759"/>
    </source>
</evidence>
<reference evidence="10" key="1">
    <citation type="journal article" date="2021" name="Genome Biol. Evol.">
        <title>The assembled and annotated genome of the fairy-ring fungus Marasmius oreades.</title>
        <authorList>
            <person name="Hiltunen M."/>
            <person name="Ament-Velasquez S.L."/>
            <person name="Johannesson H."/>
        </authorList>
    </citation>
    <scope>NUCLEOTIDE SEQUENCE</scope>
    <source>
        <strain evidence="10">03SP1</strain>
    </source>
</reference>
<evidence type="ECO:0000256" key="6">
    <source>
        <dbReference type="ARBA" id="ARBA00022842"/>
    </source>
</evidence>
<dbReference type="GO" id="GO:0046872">
    <property type="term" value="F:metal ion binding"/>
    <property type="evidence" value="ECO:0007669"/>
    <property type="project" value="UniProtKB-KW"/>
</dbReference>